<dbReference type="InterPro" id="IPR002173">
    <property type="entry name" value="Carboh/pur_kinase_PfkB_CS"/>
</dbReference>
<feature type="domain" description="Carbohydrate kinase PfkB" evidence="6">
    <location>
        <begin position="13"/>
        <end position="301"/>
    </location>
</feature>
<dbReference type="InterPro" id="IPR029056">
    <property type="entry name" value="Ribokinase-like"/>
</dbReference>
<keyword evidence="4 7" id="KW-0418">Kinase</keyword>
<evidence type="ECO:0000256" key="4">
    <source>
        <dbReference type="ARBA" id="ARBA00022777"/>
    </source>
</evidence>
<evidence type="ECO:0000313" key="8">
    <source>
        <dbReference type="Proteomes" id="UP000662973"/>
    </source>
</evidence>
<dbReference type="Pfam" id="PF00294">
    <property type="entry name" value="PfkB"/>
    <property type="match status" value="1"/>
</dbReference>
<dbReference type="InterPro" id="IPR011611">
    <property type="entry name" value="PfkB_dom"/>
</dbReference>
<dbReference type="Gene3D" id="3.40.1190.20">
    <property type="match status" value="1"/>
</dbReference>
<gene>
    <name evidence="7" type="primary">fruK3</name>
    <name evidence="7" type="ORF">HSR122_1429</name>
</gene>
<evidence type="ECO:0000256" key="5">
    <source>
        <dbReference type="ARBA" id="ARBA00022840"/>
    </source>
</evidence>
<dbReference type="PROSITE" id="PS00583">
    <property type="entry name" value="PFKB_KINASES_1"/>
    <property type="match status" value="1"/>
</dbReference>
<dbReference type="NCBIfam" id="TIGR03168">
    <property type="entry name" value="1-PFK"/>
    <property type="match status" value="1"/>
</dbReference>
<proteinExistence type="inferred from homology"/>
<dbReference type="PIRSF" id="PIRSF000535">
    <property type="entry name" value="1PFK/6PFK/LacC"/>
    <property type="match status" value="1"/>
</dbReference>
<evidence type="ECO:0000256" key="3">
    <source>
        <dbReference type="ARBA" id="ARBA00022741"/>
    </source>
</evidence>
<dbReference type="EMBL" id="CP064788">
    <property type="protein sequence ID" value="QSG08825.1"/>
    <property type="molecule type" value="Genomic_DNA"/>
</dbReference>
<evidence type="ECO:0000313" key="7">
    <source>
        <dbReference type="EMBL" id="QSG08825.1"/>
    </source>
</evidence>
<dbReference type="NCBIfam" id="NF041320">
    <property type="entry name" value="pfkB_Halo"/>
    <property type="match status" value="1"/>
</dbReference>
<dbReference type="PANTHER" id="PTHR46566">
    <property type="entry name" value="1-PHOSPHOFRUCTOKINASE-RELATED"/>
    <property type="match status" value="1"/>
</dbReference>
<dbReference type="InterPro" id="IPR017583">
    <property type="entry name" value="Tagatose/fructose_Pkinase"/>
</dbReference>
<dbReference type="PROSITE" id="PS00584">
    <property type="entry name" value="PFKB_KINASES_2"/>
    <property type="match status" value="1"/>
</dbReference>
<dbReference type="GO" id="GO:0008443">
    <property type="term" value="F:phosphofructokinase activity"/>
    <property type="evidence" value="ECO:0007669"/>
    <property type="project" value="TreeGrafter"/>
</dbReference>
<protein>
    <submittedName>
        <fullName evidence="7">Fructose-1-phosphate kinase or kinase (PfkB)</fullName>
    </submittedName>
</protein>
<comment type="similarity">
    <text evidence="1">Belongs to the carbohydrate kinase PfkB family.</text>
</comment>
<dbReference type="Proteomes" id="UP000662973">
    <property type="component" value="Chromosome"/>
</dbReference>
<dbReference type="RefSeq" id="WP_229112041.1">
    <property type="nucleotide sequence ID" value="NZ_CP064788.1"/>
</dbReference>
<evidence type="ECO:0000259" key="6">
    <source>
        <dbReference type="Pfam" id="PF00294"/>
    </source>
</evidence>
<organism evidence="7 8">
    <name type="scientific">Halapricum desulfuricans</name>
    <dbReference type="NCBI Taxonomy" id="2841257"/>
    <lineage>
        <taxon>Archaea</taxon>
        <taxon>Methanobacteriati</taxon>
        <taxon>Methanobacteriota</taxon>
        <taxon>Stenosarchaea group</taxon>
        <taxon>Halobacteria</taxon>
        <taxon>Halobacteriales</taxon>
        <taxon>Haloarculaceae</taxon>
        <taxon>Halapricum</taxon>
    </lineage>
</organism>
<evidence type="ECO:0000256" key="1">
    <source>
        <dbReference type="ARBA" id="ARBA00010688"/>
    </source>
</evidence>
<name>A0A897NBN5_9EURY</name>
<keyword evidence="2" id="KW-0808">Transferase</keyword>
<dbReference type="GO" id="GO:0005829">
    <property type="term" value="C:cytosol"/>
    <property type="evidence" value="ECO:0007669"/>
    <property type="project" value="TreeGrafter"/>
</dbReference>
<dbReference type="InterPro" id="IPR054902">
    <property type="entry name" value="pfkB_Halo"/>
</dbReference>
<keyword evidence="3" id="KW-0547">Nucleotide-binding</keyword>
<dbReference type="SUPFAM" id="SSF53613">
    <property type="entry name" value="Ribokinase-like"/>
    <property type="match status" value="1"/>
</dbReference>
<dbReference type="GO" id="GO:0005524">
    <property type="term" value="F:ATP binding"/>
    <property type="evidence" value="ECO:0007669"/>
    <property type="project" value="UniProtKB-KW"/>
</dbReference>
<reference evidence="7 8" key="1">
    <citation type="submission" date="2020-11" db="EMBL/GenBank/DDBJ databases">
        <title>Carbohydrate-dependent, anaerobic sulfur respiration: A novel catabolism in halophilic archaea.</title>
        <authorList>
            <person name="Sorokin D.Y."/>
            <person name="Messina E."/>
            <person name="Smedile F."/>
            <person name="La Cono V."/>
            <person name="Hallsworth J.E."/>
            <person name="Yakimov M.M."/>
        </authorList>
    </citation>
    <scope>NUCLEOTIDE SEQUENCE [LARGE SCALE GENOMIC DNA]</scope>
    <source>
        <strain evidence="7 8">HSR12-2</strain>
    </source>
</reference>
<dbReference type="PANTHER" id="PTHR46566:SF2">
    <property type="entry name" value="ATP-DEPENDENT 6-PHOSPHOFRUCTOKINASE ISOZYME 2"/>
    <property type="match status" value="1"/>
</dbReference>
<evidence type="ECO:0000256" key="2">
    <source>
        <dbReference type="ARBA" id="ARBA00022679"/>
    </source>
</evidence>
<dbReference type="GeneID" id="68852060"/>
<keyword evidence="5" id="KW-0067">ATP-binding</keyword>
<dbReference type="KEGG" id="hds:HSR122_1429"/>
<sequence length="321" mass="34773">MILTLTPNPAVDQTIEMDEPLEPDTVQTSVGAKFDAGGNGINVSQFVRALGGETTATGITGGFTGYFIEQSLSEFDIPTDFCQIESQPTRISTTILAPAREGVQTSRMDDEDDLPRSEYRLLQTGPEVTEHIVDLLVETVREHDPEILNIGGSLPPGMDAAAVDRIAAAGDWETAVDIHGDVLTDLEETYEYCRPNREELEAATGITVETITDCEQAAKQLHEMGFERVIASMGSEGAVMVTPEQTLYSSAVDVEVVDTVGAGDALFAAILWAYEQGWSDEKALRAGVATAWKLVTVTGSSVRDLNPQDRIDEVRVWEMDG</sequence>
<dbReference type="CDD" id="cd01164">
    <property type="entry name" value="FruK_PfkB_like"/>
    <property type="match status" value="1"/>
</dbReference>
<keyword evidence="8" id="KW-1185">Reference proteome</keyword>
<dbReference type="AlphaFoldDB" id="A0A897NBN5"/>
<accession>A0A897NBN5</accession>